<dbReference type="EC" id="2.3.1.-" evidence="11"/>
<dbReference type="GO" id="GO:0005789">
    <property type="term" value="C:endoplasmic reticulum membrane"/>
    <property type="evidence" value="ECO:0007669"/>
    <property type="project" value="UniProtKB-SubCell"/>
</dbReference>
<keyword evidence="9" id="KW-0472">Membrane</keyword>
<keyword evidence="10" id="KW-0012">Acyltransferase</keyword>
<evidence type="ECO:0000256" key="7">
    <source>
        <dbReference type="ARBA" id="ARBA00022989"/>
    </source>
</evidence>
<proteinExistence type="inferred from homology"/>
<dbReference type="GO" id="GO:0004144">
    <property type="term" value="F:diacylglycerol O-acyltransferase activity"/>
    <property type="evidence" value="ECO:0007669"/>
    <property type="project" value="TreeGrafter"/>
</dbReference>
<evidence type="ECO:0000256" key="9">
    <source>
        <dbReference type="ARBA" id="ARBA00023136"/>
    </source>
</evidence>
<dbReference type="PANTHER" id="PTHR12317:SF79">
    <property type="entry name" value="ACYLTRANSFERASE"/>
    <property type="match status" value="1"/>
</dbReference>
<dbReference type="Proteomes" id="UP000295192">
    <property type="component" value="Unassembled WGS sequence"/>
</dbReference>
<keyword evidence="13" id="KW-1185">Reference proteome</keyword>
<evidence type="ECO:0000256" key="1">
    <source>
        <dbReference type="ARBA" id="ARBA00004477"/>
    </source>
</evidence>
<evidence type="ECO:0000256" key="11">
    <source>
        <dbReference type="RuleBase" id="RU367023"/>
    </source>
</evidence>
<evidence type="ECO:0000256" key="10">
    <source>
        <dbReference type="ARBA" id="ARBA00023315"/>
    </source>
</evidence>
<name>A0A484B972_DRONA</name>
<evidence type="ECO:0000256" key="3">
    <source>
        <dbReference type="ARBA" id="ARBA00022516"/>
    </source>
</evidence>
<dbReference type="AlphaFoldDB" id="A0A484B972"/>
<keyword evidence="5" id="KW-0812">Transmembrane</keyword>
<keyword evidence="4 11" id="KW-0808">Transferase</keyword>
<comment type="caution">
    <text evidence="12">The sequence shown here is derived from an EMBL/GenBank/DDBJ whole genome shotgun (WGS) entry which is preliminary data.</text>
</comment>
<comment type="subcellular location">
    <subcellularLocation>
        <location evidence="1 11">Endoplasmic reticulum membrane</location>
        <topology evidence="1 11">Multi-pass membrane protein</topology>
    </subcellularLocation>
</comment>
<dbReference type="STRING" id="7232.A0A484B972"/>
<dbReference type="KEGG" id="dnv:108653670"/>
<keyword evidence="6 11" id="KW-0256">Endoplasmic reticulum</keyword>
<evidence type="ECO:0000313" key="13">
    <source>
        <dbReference type="Proteomes" id="UP000295192"/>
    </source>
</evidence>
<protein>
    <recommendedName>
        <fullName evidence="11">Acyltransferase</fullName>
        <ecNumber evidence="11">2.3.1.-</ecNumber>
    </recommendedName>
</protein>
<comment type="similarity">
    <text evidence="2 11">Belongs to the diacylglycerol acyltransferase family.</text>
</comment>
<accession>A0A484B972</accession>
<keyword evidence="8" id="KW-0443">Lipid metabolism</keyword>
<evidence type="ECO:0000313" key="12">
    <source>
        <dbReference type="EMBL" id="TDG44381.1"/>
    </source>
</evidence>
<gene>
    <name evidence="12" type="ORF">AWZ03_009184</name>
</gene>
<dbReference type="OMA" id="WTPWRRE"/>
<dbReference type="GO" id="GO:0019432">
    <property type="term" value="P:triglyceride biosynthetic process"/>
    <property type="evidence" value="ECO:0007669"/>
    <property type="project" value="TreeGrafter"/>
</dbReference>
<keyword evidence="7" id="KW-1133">Transmembrane helix</keyword>
<sequence length="353" mass="40184">MKIDSATIKAAVNRCQELLVMAIYTSFFFTLPLNSYYAIILILIFGSNLARALLLVYWTIIYLRHKLNVARIDGNGCMLMRDNAIGRIYRRYFPVQLIKTADLPPNKNYIIASFPHGILGTGICMNMAFDIGVWFKLFPQVRPKVATLDQHFYTPFLRHFIRWWWGLISVSKESLMYYLTKSNNPQHPDNRDGFTSNAVAILVGGAQEALDSNPGEYILTLRKRKGFVKMAVRTGSAIVPSFSFGEVDIFQQVANPPNSKLRNFQIAVKKRTGIAPLIPLGRDIFHYPFGVVPYRRPITQVLGAPIEVVQSDDPDPAYVDELHGKVIKALEDMFEEYKGKYLKDPETKQLIIN</sequence>
<dbReference type="Pfam" id="PF03982">
    <property type="entry name" value="DAGAT"/>
    <property type="match status" value="1"/>
</dbReference>
<evidence type="ECO:0000256" key="2">
    <source>
        <dbReference type="ARBA" id="ARBA00005420"/>
    </source>
</evidence>
<dbReference type="EMBL" id="LSRL02000107">
    <property type="protein sequence ID" value="TDG44381.1"/>
    <property type="molecule type" value="Genomic_DNA"/>
</dbReference>
<keyword evidence="3" id="KW-0444">Lipid biosynthesis</keyword>
<organism evidence="12 13">
    <name type="scientific">Drosophila navojoa</name>
    <name type="common">Fruit fly</name>
    <dbReference type="NCBI Taxonomy" id="7232"/>
    <lineage>
        <taxon>Eukaryota</taxon>
        <taxon>Metazoa</taxon>
        <taxon>Ecdysozoa</taxon>
        <taxon>Arthropoda</taxon>
        <taxon>Hexapoda</taxon>
        <taxon>Insecta</taxon>
        <taxon>Pterygota</taxon>
        <taxon>Neoptera</taxon>
        <taxon>Endopterygota</taxon>
        <taxon>Diptera</taxon>
        <taxon>Brachycera</taxon>
        <taxon>Muscomorpha</taxon>
        <taxon>Ephydroidea</taxon>
        <taxon>Drosophilidae</taxon>
        <taxon>Drosophila</taxon>
    </lineage>
</organism>
<evidence type="ECO:0000256" key="8">
    <source>
        <dbReference type="ARBA" id="ARBA00023098"/>
    </source>
</evidence>
<dbReference type="OrthoDB" id="264532at2759"/>
<evidence type="ECO:0000256" key="5">
    <source>
        <dbReference type="ARBA" id="ARBA00022692"/>
    </source>
</evidence>
<reference evidence="12 13" key="1">
    <citation type="journal article" date="2019" name="J. Hered.">
        <title>An Improved Genome Assembly for Drosophila navojoa, the Basal Species in the mojavensis Cluster.</title>
        <authorList>
            <person name="Vanderlinde T."/>
            <person name="Dupim E.G."/>
            <person name="Nazario-Yepiz N.O."/>
            <person name="Carvalho A.B."/>
        </authorList>
    </citation>
    <scope>NUCLEOTIDE SEQUENCE [LARGE SCALE GENOMIC DNA]</scope>
    <source>
        <strain evidence="12">Navoj_Jal97</strain>
        <tissue evidence="12">Whole organism</tissue>
    </source>
</reference>
<evidence type="ECO:0000256" key="6">
    <source>
        <dbReference type="ARBA" id="ARBA00022824"/>
    </source>
</evidence>
<dbReference type="CDD" id="cd07987">
    <property type="entry name" value="LPLAT_MGAT-like"/>
    <property type="match status" value="1"/>
</dbReference>
<dbReference type="InterPro" id="IPR007130">
    <property type="entry name" value="DAGAT"/>
</dbReference>
<evidence type="ECO:0000256" key="4">
    <source>
        <dbReference type="ARBA" id="ARBA00022679"/>
    </source>
</evidence>
<dbReference type="PANTHER" id="PTHR12317">
    <property type="entry name" value="DIACYLGLYCEROL O-ACYLTRANSFERASE"/>
    <property type="match status" value="1"/>
</dbReference>